<evidence type="ECO:0000256" key="5">
    <source>
        <dbReference type="ARBA" id="ARBA00024029"/>
    </source>
</evidence>
<dbReference type="GO" id="GO:0009231">
    <property type="term" value="P:riboflavin biosynthetic process"/>
    <property type="evidence" value="ECO:0007669"/>
    <property type="project" value="TreeGrafter"/>
</dbReference>
<dbReference type="PANTHER" id="PTHR35005">
    <property type="entry name" value="3-DEHYDRO-SCYLLO-INOSOSE HYDROLASE"/>
    <property type="match status" value="1"/>
</dbReference>
<dbReference type="EMBL" id="FNCZ01000001">
    <property type="protein sequence ID" value="SDG77749.1"/>
    <property type="molecule type" value="Genomic_DNA"/>
</dbReference>
<comment type="similarity">
    <text evidence="5">Belongs to the creatininase superfamily.</text>
</comment>
<sequence>MNTFTETTNTASTWGLYEQMRPQEIEAIQEKTPIAYLPWGAIEYHGNHNPTGLDSIKAFNLCKDLAEKNGGLVFPVVNLAANLIKSYPGVNFPKHSIEFSENLIRLVCEEYLEQLVAQGFKIVVLLSGHAGEPHLTILKTVAEEFNNKYPDKRFWALAEFDILPNDLLVANHSAIGETSLQLFYAPETVDLETLPKDRLITLELDAVSGDDPRLATIALGEQIVTSFVKNGSIIIEELKQKYL</sequence>
<accession>A0A1G7X0P4</accession>
<reference evidence="7" key="1">
    <citation type="submission" date="2016-10" db="EMBL/GenBank/DDBJ databases">
        <authorList>
            <person name="Varghese N."/>
            <person name="Submissions S."/>
        </authorList>
    </citation>
    <scope>NUCLEOTIDE SEQUENCE [LARGE SCALE GENOMIC DNA]</scope>
    <source>
        <strain evidence="7">DSM 15363</strain>
    </source>
</reference>
<evidence type="ECO:0000256" key="1">
    <source>
        <dbReference type="ARBA" id="ARBA00001947"/>
    </source>
</evidence>
<organism evidence="6 7">
    <name type="scientific">Winogradskyella thalassocola</name>
    <dbReference type="NCBI Taxonomy" id="262004"/>
    <lineage>
        <taxon>Bacteria</taxon>
        <taxon>Pseudomonadati</taxon>
        <taxon>Bacteroidota</taxon>
        <taxon>Flavobacteriia</taxon>
        <taxon>Flavobacteriales</taxon>
        <taxon>Flavobacteriaceae</taxon>
        <taxon>Winogradskyella</taxon>
    </lineage>
</organism>
<dbReference type="RefSeq" id="WP_092466055.1">
    <property type="nucleotide sequence ID" value="NZ_FNCZ01000001.1"/>
</dbReference>
<dbReference type="InterPro" id="IPR003785">
    <property type="entry name" value="Creatininase/forma_Hydrolase"/>
</dbReference>
<dbReference type="InterPro" id="IPR024087">
    <property type="entry name" value="Creatininase-like_sf"/>
</dbReference>
<evidence type="ECO:0000256" key="3">
    <source>
        <dbReference type="ARBA" id="ARBA00022801"/>
    </source>
</evidence>
<evidence type="ECO:0000313" key="6">
    <source>
        <dbReference type="EMBL" id="SDG77749.1"/>
    </source>
</evidence>
<dbReference type="GO" id="GO:0016811">
    <property type="term" value="F:hydrolase activity, acting on carbon-nitrogen (but not peptide) bonds, in linear amides"/>
    <property type="evidence" value="ECO:0007669"/>
    <property type="project" value="TreeGrafter"/>
</dbReference>
<dbReference type="SUPFAM" id="SSF102215">
    <property type="entry name" value="Creatininase"/>
    <property type="match status" value="1"/>
</dbReference>
<name>A0A1G7X0P4_9FLAO</name>
<protein>
    <submittedName>
        <fullName evidence="6">Creatinine amidohydrolase</fullName>
    </submittedName>
</protein>
<proteinExistence type="inferred from homology"/>
<dbReference type="STRING" id="262004.SAMN04489796_101559"/>
<evidence type="ECO:0000313" key="7">
    <source>
        <dbReference type="Proteomes" id="UP000199492"/>
    </source>
</evidence>
<keyword evidence="7" id="KW-1185">Reference proteome</keyword>
<gene>
    <name evidence="6" type="ORF">SAMN04489796_101559</name>
</gene>
<dbReference type="Gene3D" id="3.40.50.10310">
    <property type="entry name" value="Creatininase"/>
    <property type="match status" value="1"/>
</dbReference>
<dbReference type="Proteomes" id="UP000199492">
    <property type="component" value="Unassembled WGS sequence"/>
</dbReference>
<dbReference type="AlphaFoldDB" id="A0A1G7X0P4"/>
<keyword evidence="3 6" id="KW-0378">Hydrolase</keyword>
<evidence type="ECO:0000256" key="2">
    <source>
        <dbReference type="ARBA" id="ARBA00022723"/>
    </source>
</evidence>
<dbReference type="OrthoDB" id="9801445at2"/>
<dbReference type="Pfam" id="PF02633">
    <property type="entry name" value="Creatininase"/>
    <property type="match status" value="1"/>
</dbReference>
<comment type="cofactor">
    <cofactor evidence="1">
        <name>Zn(2+)</name>
        <dbReference type="ChEBI" id="CHEBI:29105"/>
    </cofactor>
</comment>
<keyword evidence="2" id="KW-0479">Metal-binding</keyword>
<dbReference type="GO" id="GO:0046872">
    <property type="term" value="F:metal ion binding"/>
    <property type="evidence" value="ECO:0007669"/>
    <property type="project" value="UniProtKB-KW"/>
</dbReference>
<dbReference type="PANTHER" id="PTHR35005:SF1">
    <property type="entry name" value="2-AMINO-5-FORMYLAMINO-6-RIBOSYLAMINOPYRIMIDIN-4(3H)-ONE 5'-MONOPHOSPHATE DEFORMYLASE"/>
    <property type="match status" value="1"/>
</dbReference>
<keyword evidence="4" id="KW-0862">Zinc</keyword>
<evidence type="ECO:0000256" key="4">
    <source>
        <dbReference type="ARBA" id="ARBA00022833"/>
    </source>
</evidence>